<evidence type="ECO:0000313" key="3">
    <source>
        <dbReference type="Proteomes" id="UP000295818"/>
    </source>
</evidence>
<comment type="caution">
    <text evidence="2">The sequence shown here is derived from an EMBL/GenBank/DDBJ whole genome shotgun (WGS) entry which is preliminary data.</text>
</comment>
<dbReference type="RefSeq" id="WP_132197438.1">
    <property type="nucleotide sequence ID" value="NZ_SLWM01000045.1"/>
</dbReference>
<sequence length="277" mass="29237">MTVRAEQAKMFVVAVVLAVAATGGCGGQRSGGGSASPSATVPPDLVKMRGTAADDAGSYELIVDGNRRFRQTILTGPDAGAYVVWDGKVMLSYDPQTDPKYQRQENLSKDELPGATFFYRPGTKEFAELCPAARPLGTATVFGRTAVRYHCDKVVPAEDSPAEPMDAREIALDEQTGLVLASRGPDKLTEVTFGPVIAPDTFSTKMPPGGDSAAPGSGPSGPGPAKTEARLRQIATTTSTPIYYLGAEFTDCRWRTRSSSPGALRRRVIPPSTPASP</sequence>
<protein>
    <submittedName>
        <fullName evidence="2">Uncharacterized protein</fullName>
    </submittedName>
</protein>
<dbReference type="EMBL" id="SLWM01000045">
    <property type="protein sequence ID" value="TCO08536.1"/>
    <property type="molecule type" value="Genomic_DNA"/>
</dbReference>
<keyword evidence="3" id="KW-1185">Reference proteome</keyword>
<evidence type="ECO:0000256" key="1">
    <source>
        <dbReference type="SAM" id="MobiDB-lite"/>
    </source>
</evidence>
<feature type="compositionally biased region" description="Low complexity" evidence="1">
    <location>
        <begin position="207"/>
        <end position="217"/>
    </location>
</feature>
<accession>A0ABY2B6T3</accession>
<organism evidence="2 3">
    <name type="scientific">Kribbella orskensis</name>
    <dbReference type="NCBI Taxonomy" id="2512216"/>
    <lineage>
        <taxon>Bacteria</taxon>
        <taxon>Bacillati</taxon>
        <taxon>Actinomycetota</taxon>
        <taxon>Actinomycetes</taxon>
        <taxon>Propionibacteriales</taxon>
        <taxon>Kribbellaceae</taxon>
        <taxon>Kribbella</taxon>
    </lineage>
</organism>
<dbReference type="Proteomes" id="UP000295818">
    <property type="component" value="Unassembled WGS sequence"/>
</dbReference>
<feature type="region of interest" description="Disordered" evidence="1">
    <location>
        <begin position="199"/>
        <end position="228"/>
    </location>
</feature>
<dbReference type="PROSITE" id="PS51257">
    <property type="entry name" value="PROKAR_LIPOPROTEIN"/>
    <property type="match status" value="1"/>
</dbReference>
<proteinExistence type="predicted"/>
<reference evidence="2 3" key="1">
    <citation type="journal article" date="2015" name="Stand. Genomic Sci.">
        <title>Genomic Encyclopedia of Bacterial and Archaeal Type Strains, Phase III: the genomes of soil and plant-associated and newly described type strains.</title>
        <authorList>
            <person name="Whitman W.B."/>
            <person name="Woyke T."/>
            <person name="Klenk H.P."/>
            <person name="Zhou Y."/>
            <person name="Lilburn T.G."/>
            <person name="Beck B.J."/>
            <person name="De Vos P."/>
            <person name="Vandamme P."/>
            <person name="Eisen J.A."/>
            <person name="Garrity G."/>
            <person name="Hugenholtz P."/>
            <person name="Kyrpides N.C."/>
        </authorList>
    </citation>
    <scope>NUCLEOTIDE SEQUENCE [LARGE SCALE GENOMIC DNA]</scope>
    <source>
        <strain evidence="2 3">VKM Ac-2538</strain>
    </source>
</reference>
<feature type="region of interest" description="Disordered" evidence="1">
    <location>
        <begin position="255"/>
        <end position="277"/>
    </location>
</feature>
<gene>
    <name evidence="2" type="ORF">EV644_1452</name>
</gene>
<name>A0ABY2B6T3_9ACTN</name>
<evidence type="ECO:0000313" key="2">
    <source>
        <dbReference type="EMBL" id="TCO08536.1"/>
    </source>
</evidence>